<dbReference type="GO" id="GO:0016020">
    <property type="term" value="C:membrane"/>
    <property type="evidence" value="ECO:0007669"/>
    <property type="project" value="UniProtKB-SubCell"/>
</dbReference>
<dbReference type="OrthoDB" id="407410at2759"/>
<evidence type="ECO:0000313" key="12">
    <source>
        <dbReference type="Proteomes" id="UP001163046"/>
    </source>
</evidence>
<keyword evidence="5 8" id="KW-0812">Transmembrane</keyword>
<dbReference type="PANTHER" id="PTHR12266:SF0">
    <property type="entry name" value="MITOCHONDRIAL SODIUM_CALCIUM EXCHANGER PROTEIN"/>
    <property type="match status" value="1"/>
</dbReference>
<keyword evidence="7 8" id="KW-0472">Membrane</keyword>
<accession>A0A9W9Z645</accession>
<keyword evidence="4" id="KW-0106">Calcium</keyword>
<dbReference type="Proteomes" id="UP001163046">
    <property type="component" value="Unassembled WGS sequence"/>
</dbReference>
<evidence type="ECO:0000256" key="2">
    <source>
        <dbReference type="ARBA" id="ARBA00022448"/>
    </source>
</evidence>
<evidence type="ECO:0000256" key="3">
    <source>
        <dbReference type="ARBA" id="ARBA00022449"/>
    </source>
</evidence>
<evidence type="ECO:0000256" key="8">
    <source>
        <dbReference type="SAM" id="Phobius"/>
    </source>
</evidence>
<comment type="subcellular location">
    <subcellularLocation>
        <location evidence="1">Membrane</location>
        <topology evidence="1">Multi-pass membrane protein</topology>
    </subcellularLocation>
</comment>
<evidence type="ECO:0000256" key="4">
    <source>
        <dbReference type="ARBA" id="ARBA00022568"/>
    </source>
</evidence>
<dbReference type="GO" id="GO:0006874">
    <property type="term" value="P:intracellular calcium ion homeostasis"/>
    <property type="evidence" value="ECO:0007669"/>
    <property type="project" value="TreeGrafter"/>
</dbReference>
<dbReference type="PANTHER" id="PTHR12266">
    <property type="entry name" value="NA+/CA2+ K+ INDEPENDENT EXCHANGER"/>
    <property type="match status" value="1"/>
</dbReference>
<organism evidence="11 12">
    <name type="scientific">Desmophyllum pertusum</name>
    <dbReference type="NCBI Taxonomy" id="174260"/>
    <lineage>
        <taxon>Eukaryota</taxon>
        <taxon>Metazoa</taxon>
        <taxon>Cnidaria</taxon>
        <taxon>Anthozoa</taxon>
        <taxon>Hexacorallia</taxon>
        <taxon>Scleractinia</taxon>
        <taxon>Caryophylliina</taxon>
        <taxon>Caryophylliidae</taxon>
        <taxon>Desmophyllum</taxon>
    </lineage>
</organism>
<keyword evidence="4" id="KW-0406">Ion transport</keyword>
<evidence type="ECO:0000256" key="5">
    <source>
        <dbReference type="ARBA" id="ARBA00022692"/>
    </source>
</evidence>
<feature type="chain" id="PRO_5040917128" evidence="9">
    <location>
        <begin position="27"/>
        <end position="314"/>
    </location>
</feature>
<dbReference type="GO" id="GO:0006816">
    <property type="term" value="P:calcium ion transport"/>
    <property type="evidence" value="ECO:0007669"/>
    <property type="project" value="UniProtKB-KW"/>
</dbReference>
<feature type="transmembrane region" description="Helical" evidence="8">
    <location>
        <begin position="187"/>
        <end position="212"/>
    </location>
</feature>
<feature type="signal peptide" evidence="9">
    <location>
        <begin position="1"/>
        <end position="26"/>
    </location>
</feature>
<evidence type="ECO:0000259" key="10">
    <source>
        <dbReference type="Pfam" id="PF01699"/>
    </source>
</evidence>
<dbReference type="InterPro" id="IPR004837">
    <property type="entry name" value="NaCa_Exmemb"/>
</dbReference>
<evidence type="ECO:0000256" key="7">
    <source>
        <dbReference type="ARBA" id="ARBA00023136"/>
    </source>
</evidence>
<feature type="domain" description="Sodium/calcium exchanger membrane region" evidence="10">
    <location>
        <begin position="120"/>
        <end position="238"/>
    </location>
</feature>
<keyword evidence="4" id="KW-0109">Calcium transport</keyword>
<dbReference type="Gene3D" id="1.20.1420.30">
    <property type="entry name" value="NCX, central ion-binding region"/>
    <property type="match status" value="1"/>
</dbReference>
<dbReference type="EMBL" id="MU826829">
    <property type="protein sequence ID" value="KAJ7374064.1"/>
    <property type="molecule type" value="Genomic_DNA"/>
</dbReference>
<dbReference type="AlphaFoldDB" id="A0A9W9Z645"/>
<dbReference type="InterPro" id="IPR051359">
    <property type="entry name" value="CaCA_antiporter"/>
</dbReference>
<sequence>MSKPSSKLAGTAVLTISLLSLQGALWYLQPQPTEKTSPLHRYSVVNIHGGNRKLLDVNFSLESSVDHGNQQELECSSLRSLNSSEKRCHFIKTTESCEMSDGFIQYIRIPYCSFPNLVPLAFFLLFLWLVFLFITLGLTADDYNVQNMGISQNIAGVTFLAFGNGAPDIFSALAAFSGSRNQNGVQLGIQALFGAGMFVTTVVVGAISFISTFTLTTRPFTRDVLFYLGAVSWTFITLYKENITMEEAIDSNGDFLETHGRAGAKKLLNTVSGHHEPVAVTVNAESSDVESTITDGHHNTLSGKVVALLPHLCN</sequence>
<gene>
    <name evidence="11" type="primary">SLC8B1_2</name>
    <name evidence="11" type="ORF">OS493_009395</name>
</gene>
<evidence type="ECO:0000313" key="11">
    <source>
        <dbReference type="EMBL" id="KAJ7374064.1"/>
    </source>
</evidence>
<dbReference type="GO" id="GO:0015297">
    <property type="term" value="F:antiporter activity"/>
    <property type="evidence" value="ECO:0007669"/>
    <property type="project" value="UniProtKB-KW"/>
</dbReference>
<protein>
    <submittedName>
        <fullName evidence="11">Mitochondrial sodium/calcium exchanger protein</fullName>
    </submittedName>
</protein>
<evidence type="ECO:0000256" key="9">
    <source>
        <dbReference type="SAM" id="SignalP"/>
    </source>
</evidence>
<dbReference type="GO" id="GO:0008324">
    <property type="term" value="F:monoatomic cation transmembrane transporter activity"/>
    <property type="evidence" value="ECO:0007669"/>
    <property type="project" value="TreeGrafter"/>
</dbReference>
<comment type="caution">
    <text evidence="11">The sequence shown here is derived from an EMBL/GenBank/DDBJ whole genome shotgun (WGS) entry which is preliminary data.</text>
</comment>
<dbReference type="Pfam" id="PF01699">
    <property type="entry name" value="Na_Ca_ex"/>
    <property type="match status" value="1"/>
</dbReference>
<keyword evidence="9" id="KW-0732">Signal</keyword>
<keyword evidence="12" id="KW-1185">Reference proteome</keyword>
<dbReference type="InterPro" id="IPR044880">
    <property type="entry name" value="NCX_ion-bd_dom_sf"/>
</dbReference>
<reference evidence="11" key="1">
    <citation type="submission" date="2023-01" db="EMBL/GenBank/DDBJ databases">
        <title>Genome assembly of the deep-sea coral Lophelia pertusa.</title>
        <authorList>
            <person name="Herrera S."/>
            <person name="Cordes E."/>
        </authorList>
    </citation>
    <scope>NUCLEOTIDE SEQUENCE</scope>
    <source>
        <strain evidence="11">USNM1676648</strain>
        <tissue evidence="11">Polyp</tissue>
    </source>
</reference>
<name>A0A9W9Z645_9CNID</name>
<keyword evidence="3" id="KW-0050">Antiport</keyword>
<proteinExistence type="predicted"/>
<feature type="transmembrane region" description="Helical" evidence="8">
    <location>
        <begin position="117"/>
        <end position="138"/>
    </location>
</feature>
<evidence type="ECO:0000256" key="6">
    <source>
        <dbReference type="ARBA" id="ARBA00022989"/>
    </source>
</evidence>
<feature type="transmembrane region" description="Helical" evidence="8">
    <location>
        <begin position="224"/>
        <end position="239"/>
    </location>
</feature>
<evidence type="ECO:0000256" key="1">
    <source>
        <dbReference type="ARBA" id="ARBA00004141"/>
    </source>
</evidence>
<keyword evidence="2" id="KW-0813">Transport</keyword>
<keyword evidence="6 8" id="KW-1133">Transmembrane helix</keyword>